<accession>A0A5C3L1M9</accession>
<evidence type="ECO:0000313" key="1">
    <source>
        <dbReference type="EMBL" id="TFK26869.1"/>
    </source>
</evidence>
<name>A0A5C3L1M9_COPMA</name>
<sequence>MAYYVNDYAAVGSNRRITPKWSILLCTDQRVLMKAGILLHSEPTDLAESIWMMNERNDLRRKTELRAPSKAAASRTPQSVHTYIGGCGHDGGVMLWRQVHSLNKGMFELSTRYRHTEKIPISPEVSETPL</sequence>
<gene>
    <name evidence="1" type="ORF">FA15DRAFT_654052</name>
</gene>
<organism evidence="1 2">
    <name type="scientific">Coprinopsis marcescibilis</name>
    <name type="common">Agaric fungus</name>
    <name type="synonym">Psathyrella marcescibilis</name>
    <dbReference type="NCBI Taxonomy" id="230819"/>
    <lineage>
        <taxon>Eukaryota</taxon>
        <taxon>Fungi</taxon>
        <taxon>Dikarya</taxon>
        <taxon>Basidiomycota</taxon>
        <taxon>Agaricomycotina</taxon>
        <taxon>Agaricomycetes</taxon>
        <taxon>Agaricomycetidae</taxon>
        <taxon>Agaricales</taxon>
        <taxon>Agaricineae</taxon>
        <taxon>Psathyrellaceae</taxon>
        <taxon>Coprinopsis</taxon>
    </lineage>
</organism>
<reference evidence="1 2" key="1">
    <citation type="journal article" date="2019" name="Nat. Ecol. Evol.">
        <title>Megaphylogeny resolves global patterns of mushroom evolution.</title>
        <authorList>
            <person name="Varga T."/>
            <person name="Krizsan K."/>
            <person name="Foldi C."/>
            <person name="Dima B."/>
            <person name="Sanchez-Garcia M."/>
            <person name="Sanchez-Ramirez S."/>
            <person name="Szollosi G.J."/>
            <person name="Szarkandi J.G."/>
            <person name="Papp V."/>
            <person name="Albert L."/>
            <person name="Andreopoulos W."/>
            <person name="Angelini C."/>
            <person name="Antonin V."/>
            <person name="Barry K.W."/>
            <person name="Bougher N.L."/>
            <person name="Buchanan P."/>
            <person name="Buyck B."/>
            <person name="Bense V."/>
            <person name="Catcheside P."/>
            <person name="Chovatia M."/>
            <person name="Cooper J."/>
            <person name="Damon W."/>
            <person name="Desjardin D."/>
            <person name="Finy P."/>
            <person name="Geml J."/>
            <person name="Haridas S."/>
            <person name="Hughes K."/>
            <person name="Justo A."/>
            <person name="Karasinski D."/>
            <person name="Kautmanova I."/>
            <person name="Kiss B."/>
            <person name="Kocsube S."/>
            <person name="Kotiranta H."/>
            <person name="LaButti K.M."/>
            <person name="Lechner B.E."/>
            <person name="Liimatainen K."/>
            <person name="Lipzen A."/>
            <person name="Lukacs Z."/>
            <person name="Mihaltcheva S."/>
            <person name="Morgado L.N."/>
            <person name="Niskanen T."/>
            <person name="Noordeloos M.E."/>
            <person name="Ohm R.A."/>
            <person name="Ortiz-Santana B."/>
            <person name="Ovrebo C."/>
            <person name="Racz N."/>
            <person name="Riley R."/>
            <person name="Savchenko A."/>
            <person name="Shiryaev A."/>
            <person name="Soop K."/>
            <person name="Spirin V."/>
            <person name="Szebenyi C."/>
            <person name="Tomsovsky M."/>
            <person name="Tulloss R.E."/>
            <person name="Uehling J."/>
            <person name="Grigoriev I.V."/>
            <person name="Vagvolgyi C."/>
            <person name="Papp T."/>
            <person name="Martin F.M."/>
            <person name="Miettinen O."/>
            <person name="Hibbett D.S."/>
            <person name="Nagy L.G."/>
        </authorList>
    </citation>
    <scope>NUCLEOTIDE SEQUENCE [LARGE SCALE GENOMIC DNA]</scope>
    <source>
        <strain evidence="1 2">CBS 121175</strain>
    </source>
</reference>
<dbReference type="Proteomes" id="UP000307440">
    <property type="component" value="Unassembled WGS sequence"/>
</dbReference>
<keyword evidence="2" id="KW-1185">Reference proteome</keyword>
<evidence type="ECO:0000313" key="2">
    <source>
        <dbReference type="Proteomes" id="UP000307440"/>
    </source>
</evidence>
<protein>
    <submittedName>
        <fullName evidence="1">Uncharacterized protein</fullName>
    </submittedName>
</protein>
<dbReference type="EMBL" id="ML210170">
    <property type="protein sequence ID" value="TFK26869.1"/>
    <property type="molecule type" value="Genomic_DNA"/>
</dbReference>
<proteinExistence type="predicted"/>
<dbReference type="AlphaFoldDB" id="A0A5C3L1M9"/>